<feature type="domain" description="Glycosyltransferase 2-like" evidence="1">
    <location>
        <begin position="10"/>
        <end position="139"/>
    </location>
</feature>
<evidence type="ECO:0000259" key="1">
    <source>
        <dbReference type="Pfam" id="PF00535"/>
    </source>
</evidence>
<dbReference type="PANTHER" id="PTHR48090:SF7">
    <property type="entry name" value="RFBJ PROTEIN"/>
    <property type="match status" value="1"/>
</dbReference>
<dbReference type="SUPFAM" id="SSF53448">
    <property type="entry name" value="Nucleotide-diphospho-sugar transferases"/>
    <property type="match status" value="2"/>
</dbReference>
<accession>A0ABT9XM93</accession>
<gene>
    <name evidence="2" type="ORF">J2S03_002683</name>
</gene>
<dbReference type="PANTHER" id="PTHR48090">
    <property type="entry name" value="UNDECAPRENYL-PHOSPHATE 4-DEOXY-4-FORMAMIDO-L-ARABINOSE TRANSFERASE-RELATED"/>
    <property type="match status" value="1"/>
</dbReference>
<dbReference type="EMBL" id="JAUSTP010000024">
    <property type="protein sequence ID" value="MDQ0190816.1"/>
    <property type="molecule type" value="Genomic_DNA"/>
</dbReference>
<comment type="caution">
    <text evidence="2">The sequence shown here is derived from an EMBL/GenBank/DDBJ whole genome shotgun (WGS) entry which is preliminary data.</text>
</comment>
<dbReference type="RefSeq" id="WP_274457503.1">
    <property type="nucleotide sequence ID" value="NZ_CP067097.1"/>
</dbReference>
<organism evidence="2 3">
    <name type="scientific">Alicyclobacillus cycloheptanicus</name>
    <dbReference type="NCBI Taxonomy" id="1457"/>
    <lineage>
        <taxon>Bacteria</taxon>
        <taxon>Bacillati</taxon>
        <taxon>Bacillota</taxon>
        <taxon>Bacilli</taxon>
        <taxon>Bacillales</taxon>
        <taxon>Alicyclobacillaceae</taxon>
        <taxon>Alicyclobacillus</taxon>
    </lineage>
</organism>
<keyword evidence="3" id="KW-1185">Reference proteome</keyword>
<name>A0ABT9XM93_9BACL</name>
<dbReference type="Gene3D" id="3.90.550.10">
    <property type="entry name" value="Spore Coat Polysaccharide Biosynthesis Protein SpsA, Chain A"/>
    <property type="match status" value="1"/>
</dbReference>
<dbReference type="InterPro" id="IPR050256">
    <property type="entry name" value="Glycosyltransferase_2"/>
</dbReference>
<evidence type="ECO:0000313" key="3">
    <source>
        <dbReference type="Proteomes" id="UP001232973"/>
    </source>
</evidence>
<dbReference type="InterPro" id="IPR001173">
    <property type="entry name" value="Glyco_trans_2-like"/>
</dbReference>
<sequence length="529" mass="59081">MSRRKHLVAIVPAMSEADTIGPVILELKKLNPDEIIVVNNGSVDRTGDIAREMGVTVLEYEQALGNDIPRALGALHTEADIYLFTDSDIVIPAKDLRPFVEDIEAGADHSINAIEWCARYPTPDTPSVARYFLNLFLRRRDLGLENCLTIPHAFSHRALMQIGKEVLSNPLLATAMVIDEGLTVTVPTEYNVLGKNKPRTAHKTLPGQILPTAYTRIHGDTIEAFWYFLTRKGPRGGYGQGMRNRKAFYEVQRESLGDIGKNGNSNVTVVLSVSHRSTSLSHLLGALVDMPVNVIPVLHGADARTVHMFRDLGWTCVSLPHYVGHEVAFAIGASFAQTDYVVFHDTMLPIDAYELDQMVAPLQQQQANFVLNNQSRRFGKLEGMSMVHIGAYFMNVAALRPELMTSTMLLPPYAMDRKALNEVPPAALMSPCLAQMLGYDRDLKVVNGPSIDYEGRLNVRYHPFLLDEERMMGDFMEGLWYQILRFGYRGGFHDGKRIRSALQHDTPTFPLTLPRENPSVSIDDIILLV</sequence>
<dbReference type="InterPro" id="IPR029044">
    <property type="entry name" value="Nucleotide-diphossugar_trans"/>
</dbReference>
<protein>
    <submittedName>
        <fullName evidence="2">Glycosyltransferase involved in cell wall biosynthesis</fullName>
    </submittedName>
</protein>
<proteinExistence type="predicted"/>
<reference evidence="2 3" key="1">
    <citation type="submission" date="2023-07" db="EMBL/GenBank/DDBJ databases">
        <title>Genomic Encyclopedia of Type Strains, Phase IV (KMG-IV): sequencing the most valuable type-strain genomes for metagenomic binning, comparative biology and taxonomic classification.</title>
        <authorList>
            <person name="Goeker M."/>
        </authorList>
    </citation>
    <scope>NUCLEOTIDE SEQUENCE [LARGE SCALE GENOMIC DNA]</scope>
    <source>
        <strain evidence="2 3">DSM 4006</strain>
    </source>
</reference>
<dbReference type="Proteomes" id="UP001232973">
    <property type="component" value="Unassembled WGS sequence"/>
</dbReference>
<evidence type="ECO:0000313" key="2">
    <source>
        <dbReference type="EMBL" id="MDQ0190816.1"/>
    </source>
</evidence>
<dbReference type="Pfam" id="PF00535">
    <property type="entry name" value="Glycos_transf_2"/>
    <property type="match status" value="1"/>
</dbReference>